<proteinExistence type="predicted"/>
<dbReference type="EMBL" id="VSSQ01110765">
    <property type="protein sequence ID" value="MPN48437.1"/>
    <property type="molecule type" value="Genomic_DNA"/>
</dbReference>
<comment type="caution">
    <text evidence="1">The sequence shown here is derived from an EMBL/GenBank/DDBJ whole genome shotgun (WGS) entry which is preliminary data.</text>
</comment>
<accession>A0A645IAT7</accession>
<name>A0A645IAT7_9ZZZZ</name>
<protein>
    <submittedName>
        <fullName evidence="1">Uncharacterized protein</fullName>
    </submittedName>
</protein>
<organism evidence="1">
    <name type="scientific">bioreactor metagenome</name>
    <dbReference type="NCBI Taxonomy" id="1076179"/>
    <lineage>
        <taxon>unclassified sequences</taxon>
        <taxon>metagenomes</taxon>
        <taxon>ecological metagenomes</taxon>
    </lineage>
</organism>
<evidence type="ECO:0000313" key="1">
    <source>
        <dbReference type="EMBL" id="MPN48437.1"/>
    </source>
</evidence>
<sequence>MPRFGEIDLAVFRHNKRIILTDVHLHVVAFCHKGLFGVSETGIQAEQNHHAENDGDYFSLFHLIHIYSRSQDKRCRLFKNEP</sequence>
<reference evidence="1" key="1">
    <citation type="submission" date="2019-08" db="EMBL/GenBank/DDBJ databases">
        <authorList>
            <person name="Kucharzyk K."/>
            <person name="Murdoch R.W."/>
            <person name="Higgins S."/>
            <person name="Loffler F."/>
        </authorList>
    </citation>
    <scope>NUCLEOTIDE SEQUENCE</scope>
</reference>
<gene>
    <name evidence="1" type="ORF">SDC9_196044</name>
</gene>
<dbReference type="AlphaFoldDB" id="A0A645IAT7"/>